<dbReference type="InterPro" id="IPR036465">
    <property type="entry name" value="vWFA_dom_sf"/>
</dbReference>
<protein>
    <submittedName>
        <fullName evidence="4">Uncharacterized protein</fullName>
    </submittedName>
</protein>
<sequence length="981" mass="108235">MDAYGNPVRYPFQGGCFYRPRQHDRPIYIPRVSLKVHATVISSVARTTLSQTFVNQSYKQVKEVSYKFPLHDGVSVVAFNCTVGTHVLHGAIKTKSQANELYGAEVTQNRVAAVMDHTSQNDVFLIRLGNVPAQGKVHVNITFVGELKQDTQTDGIRYTIPHAIAPRYGVEESQLYLRGSTFTNPNGEETQAMSVTVDVVMSDSLVISELESPSHQMKISLGRTSSSSAGATAFDPCKASASLKPRESSHEATLETDFVLLIKVEGLDAPCAMLETHPTIPNQRAIMATLVPKFALPPAKNEIIFVIDRSGSMGDKIATLVSALKVFLKSLPVGVSFNICSFGSDYSFLWPTSKVYDAFSLKQAMLFVKTIHADMGGTNMEAAVVATISQRLKDRDLEVLILTDGEIFQQESLIRFVRREATKGDARFFSLGIGNCVSHSLIEGIARAGNGFCQSVLKYEEFDRKVIRMLKGALTPHINDFKLEVKYDYEPDNGFEHVTIINEDSASETEHDYCGDSIDEPSSGPQQPISLFDENLKDNLMDADTNKNTTSAELPTLRQPRRIQAPYKLPTLYPFIRTDAYLLMDPESSGEIPTAILLSGTSRQGPLTLKVPICDIGLGMTIHQLAARKAIIELEEESGWLSDAKDDRGNAFDNFHMATKQRLAERECQSLGIKFGVTGKYVSFVAIEDSTRPKRNHRNKFPMEHAVECGSSGSMNLHSRDNSRDQPVRFSAPTLSSAAQQRYVAPTNRRDYIQWNLMQGVHGSPGQNWRGGRGGGGTRGGGTRGGGTRGGGRGGGSWGNGGNHAGFFNYTTAPAQPAIHQFQQYNQYALELTEPALPAVELDSVKKERDHAHSSNVREIIYEQEHKGNWLMSDRLFKVMRCDRRKVINDVAALYATTAFGRLPDDLLRGDRATVVATLLVMGYLGNNHEPSKSVWELVHEKASKWVAEKLDEMKGTDSGVALCLIQYQISDLMRGDSQAT</sequence>
<dbReference type="PANTHER" id="PTHR45737">
    <property type="entry name" value="VON WILLEBRAND FACTOR A DOMAIN-CONTAINING PROTEIN 5A"/>
    <property type="match status" value="1"/>
</dbReference>
<name>A0A9W4HW09_PENOL</name>
<feature type="compositionally biased region" description="Gly residues" evidence="1">
    <location>
        <begin position="769"/>
        <end position="800"/>
    </location>
</feature>
<dbReference type="Pfam" id="PF13768">
    <property type="entry name" value="VWA_3"/>
    <property type="match status" value="1"/>
</dbReference>
<evidence type="ECO:0000259" key="2">
    <source>
        <dbReference type="PROSITE" id="PS50234"/>
    </source>
</evidence>
<dbReference type="Gene3D" id="3.40.50.410">
    <property type="entry name" value="von Willebrand factor, type A domain"/>
    <property type="match status" value="1"/>
</dbReference>
<dbReference type="PROSITE" id="PS50234">
    <property type="entry name" value="VWFA"/>
    <property type="match status" value="1"/>
</dbReference>
<feature type="compositionally biased region" description="Basic and acidic residues" evidence="1">
    <location>
        <begin position="718"/>
        <end position="727"/>
    </location>
</feature>
<dbReference type="SMART" id="SM00327">
    <property type="entry name" value="VWA"/>
    <property type="match status" value="1"/>
</dbReference>
<evidence type="ECO:0000313" key="4">
    <source>
        <dbReference type="EMBL" id="CAG8174362.1"/>
    </source>
</evidence>
<feature type="domain" description="VIT" evidence="3">
    <location>
        <begin position="15"/>
        <end position="145"/>
    </location>
</feature>
<gene>
    <name evidence="4" type="ORF">POLS_LOCUS6751</name>
</gene>
<dbReference type="InterPro" id="IPR013694">
    <property type="entry name" value="VIT"/>
</dbReference>
<evidence type="ECO:0000259" key="3">
    <source>
        <dbReference type="PROSITE" id="PS51468"/>
    </source>
</evidence>
<dbReference type="AlphaFoldDB" id="A0A9W4HW09"/>
<dbReference type="PROSITE" id="PS51468">
    <property type="entry name" value="VIT"/>
    <property type="match status" value="1"/>
</dbReference>
<dbReference type="Pfam" id="PF08487">
    <property type="entry name" value="VIT"/>
    <property type="match status" value="1"/>
</dbReference>
<reference evidence="4" key="1">
    <citation type="submission" date="2021-07" db="EMBL/GenBank/DDBJ databases">
        <authorList>
            <person name="Branca A.L. A."/>
        </authorList>
    </citation>
    <scope>NUCLEOTIDE SEQUENCE</scope>
</reference>
<dbReference type="SMART" id="SM00609">
    <property type="entry name" value="VIT"/>
    <property type="match status" value="1"/>
</dbReference>
<feature type="domain" description="VWFA" evidence="2">
    <location>
        <begin position="302"/>
        <end position="478"/>
    </location>
</feature>
<proteinExistence type="predicted"/>
<comment type="caution">
    <text evidence="4">The sequence shown here is derived from an EMBL/GenBank/DDBJ whole genome shotgun (WGS) entry which is preliminary data.</text>
</comment>
<dbReference type="EMBL" id="CAJVOS010000038">
    <property type="protein sequence ID" value="CAG8174362.1"/>
    <property type="molecule type" value="Genomic_DNA"/>
</dbReference>
<dbReference type="SUPFAM" id="SSF53300">
    <property type="entry name" value="vWA-like"/>
    <property type="match status" value="1"/>
</dbReference>
<dbReference type="InterPro" id="IPR002035">
    <property type="entry name" value="VWF_A"/>
</dbReference>
<evidence type="ECO:0000313" key="5">
    <source>
        <dbReference type="Proteomes" id="UP001153618"/>
    </source>
</evidence>
<evidence type="ECO:0000256" key="1">
    <source>
        <dbReference type="SAM" id="MobiDB-lite"/>
    </source>
</evidence>
<dbReference type="Proteomes" id="UP001153618">
    <property type="component" value="Unassembled WGS sequence"/>
</dbReference>
<feature type="region of interest" description="Disordered" evidence="1">
    <location>
        <begin position="708"/>
        <end position="743"/>
    </location>
</feature>
<dbReference type="PANTHER" id="PTHR45737:SF6">
    <property type="entry name" value="VON WILLEBRAND FACTOR A DOMAIN-CONTAINING PROTEIN 5A"/>
    <property type="match status" value="1"/>
</dbReference>
<organism evidence="4 5">
    <name type="scientific">Penicillium olsonii</name>
    <dbReference type="NCBI Taxonomy" id="99116"/>
    <lineage>
        <taxon>Eukaryota</taxon>
        <taxon>Fungi</taxon>
        <taxon>Dikarya</taxon>
        <taxon>Ascomycota</taxon>
        <taxon>Pezizomycotina</taxon>
        <taxon>Eurotiomycetes</taxon>
        <taxon>Eurotiomycetidae</taxon>
        <taxon>Eurotiales</taxon>
        <taxon>Aspergillaceae</taxon>
        <taxon>Penicillium</taxon>
    </lineage>
</organism>
<dbReference type="OrthoDB" id="1729737at2759"/>
<keyword evidence="5" id="KW-1185">Reference proteome</keyword>
<accession>A0A9W4HW09</accession>
<feature type="region of interest" description="Disordered" evidence="1">
    <location>
        <begin position="763"/>
        <end position="800"/>
    </location>
</feature>